<dbReference type="Pfam" id="PF23282">
    <property type="entry name" value="WHD_ROQ1"/>
    <property type="match status" value="1"/>
</dbReference>
<protein>
    <recommendedName>
        <fullName evidence="5">TIR domain-containing protein</fullName>
    </recommendedName>
</protein>
<evidence type="ECO:0000256" key="3">
    <source>
        <dbReference type="ARBA" id="ARBA00022821"/>
    </source>
</evidence>
<dbReference type="InterPro" id="IPR032675">
    <property type="entry name" value="LRR_dom_sf"/>
</dbReference>
<evidence type="ECO:0000256" key="2">
    <source>
        <dbReference type="ARBA" id="ARBA00022737"/>
    </source>
</evidence>
<dbReference type="GO" id="GO:0043531">
    <property type="term" value="F:ADP binding"/>
    <property type="evidence" value="ECO:0007669"/>
    <property type="project" value="InterPro"/>
</dbReference>
<dbReference type="PANTHER" id="PTHR11017:SF559">
    <property type="entry name" value="DISEASE RESISTANCE PROTEIN CHL1"/>
    <property type="match status" value="1"/>
</dbReference>
<dbReference type="InterPro" id="IPR027417">
    <property type="entry name" value="P-loop_NTPase"/>
</dbReference>
<keyword evidence="1" id="KW-0433">Leucine-rich repeat</keyword>
<dbReference type="GO" id="GO:0006952">
    <property type="term" value="P:defense response"/>
    <property type="evidence" value="ECO:0007669"/>
    <property type="project" value="UniProtKB-KW"/>
</dbReference>
<dbReference type="InterPro" id="IPR058192">
    <property type="entry name" value="WHD_ROQ1-like"/>
</dbReference>
<dbReference type="Proteomes" id="UP001459277">
    <property type="component" value="Unassembled WGS sequence"/>
</dbReference>
<dbReference type="SUPFAM" id="SSF46785">
    <property type="entry name" value="Winged helix' DNA-binding domain"/>
    <property type="match status" value="1"/>
</dbReference>
<sequence>MSTQGALTPLPSSSSKPRWKYEVFLSFKGEDTRRSFTDHLYDALKKKGILTFRYDEKLESGKSISEELLKAIEESRFAIIIFSENYAFSRWCLDELVHIVRCKKEIGLEIVPIFYHVNPSNVQHQDGTFAQAFDKHKECFKKSTEKVETWRAALREVADISGWDLQDRHESEFIQYIVKNMMEKLSSEFSSFTKNLVGIESIMAKLIPLYLGFGNRVYMLGICGMGGLGKTTLARTIYYSFILNVRERSKEGSLLECQQQLLDQILEESDTKIWDDYNGIEIIKRRLCQKIVLLVLDDVNQMDQLQKLAGEDGWFGLGSWIIITTRDKQVLVGHRVCQKYELNGLNNYDASKLFCLHAFKMELPKKYYMQLSQKVLEYAKGLPLALVTLGSFLVERRKDEWQSALNNFKNIEGGIFGVLKISYDGLEEIWKEIFLDIACFFRQWKKDEVIQILNNCGFDATIVISVLVERYLLTVDDNECLRMHDLLTEMGQKIILFESSRNLGKQSRLWLIEDLLHVMENDMATEAIQAIVVTQGEEDFNFEEFPKGFSKMSNLRLMIIKQNSLKKKKLDILNALDHVPNDQRHLALPNNLRHLSWKYCPFKCLASNGKRKAFVHLDLQYSEFEFLWEGVMVLAKLKFIDLSHSENLIRTPDFSGVPMLEELNLSWCCSLVEIHPSIGQLSSLRYLHLQHCYSLTALPSMFADMQSLMILNLSRCFLISTIPKFIGIMKSLSELYLGMTDIKKVAPSSIECLIALTLLDLSSCTNLKCLPSNMDNLRSLEMLNLFNCSKLKYLPRLPSTLTYINAEGCSSLKSLPRLPPTLRYINVRYCYSLEWSPEQIKLSSWSQLLSQWHLYGESGS</sequence>
<evidence type="ECO:0000256" key="1">
    <source>
        <dbReference type="ARBA" id="ARBA00022614"/>
    </source>
</evidence>
<keyword evidence="4" id="KW-0520">NAD</keyword>
<keyword evidence="3" id="KW-0611">Plant defense</keyword>
<dbReference type="GO" id="GO:0007165">
    <property type="term" value="P:signal transduction"/>
    <property type="evidence" value="ECO:0007669"/>
    <property type="project" value="InterPro"/>
</dbReference>
<dbReference type="EMBL" id="JAZDWU010000002">
    <property type="protein sequence ID" value="KAL0010293.1"/>
    <property type="molecule type" value="Genomic_DNA"/>
</dbReference>
<keyword evidence="7" id="KW-1185">Reference proteome</keyword>
<dbReference type="Gene3D" id="3.40.50.10140">
    <property type="entry name" value="Toll/interleukin-1 receptor homology (TIR) domain"/>
    <property type="match status" value="1"/>
</dbReference>
<dbReference type="FunFam" id="3.40.50.10140:FF:000007">
    <property type="entry name" value="Disease resistance protein (TIR-NBS-LRR class)"/>
    <property type="match status" value="1"/>
</dbReference>
<accession>A0AAW2DI24</accession>
<dbReference type="InterPro" id="IPR000157">
    <property type="entry name" value="TIR_dom"/>
</dbReference>
<feature type="domain" description="TIR" evidence="5">
    <location>
        <begin position="19"/>
        <end position="185"/>
    </location>
</feature>
<name>A0AAW2DI24_9ROSI</name>
<evidence type="ECO:0000313" key="7">
    <source>
        <dbReference type="Proteomes" id="UP001459277"/>
    </source>
</evidence>
<dbReference type="SUPFAM" id="SSF52058">
    <property type="entry name" value="L domain-like"/>
    <property type="match status" value="1"/>
</dbReference>
<organism evidence="6 7">
    <name type="scientific">Lithocarpus litseifolius</name>
    <dbReference type="NCBI Taxonomy" id="425828"/>
    <lineage>
        <taxon>Eukaryota</taxon>
        <taxon>Viridiplantae</taxon>
        <taxon>Streptophyta</taxon>
        <taxon>Embryophyta</taxon>
        <taxon>Tracheophyta</taxon>
        <taxon>Spermatophyta</taxon>
        <taxon>Magnoliopsida</taxon>
        <taxon>eudicotyledons</taxon>
        <taxon>Gunneridae</taxon>
        <taxon>Pentapetalae</taxon>
        <taxon>rosids</taxon>
        <taxon>fabids</taxon>
        <taxon>Fagales</taxon>
        <taxon>Fagaceae</taxon>
        <taxon>Lithocarpus</taxon>
    </lineage>
</organism>
<dbReference type="InterPro" id="IPR044974">
    <property type="entry name" value="Disease_R_plants"/>
</dbReference>
<dbReference type="Gene3D" id="3.80.10.10">
    <property type="entry name" value="Ribonuclease Inhibitor"/>
    <property type="match status" value="2"/>
</dbReference>
<keyword evidence="2" id="KW-0677">Repeat</keyword>
<evidence type="ECO:0000259" key="5">
    <source>
        <dbReference type="PROSITE" id="PS50104"/>
    </source>
</evidence>
<dbReference type="Gene3D" id="1.10.8.430">
    <property type="entry name" value="Helical domain of apoptotic protease-activating factors"/>
    <property type="match status" value="1"/>
</dbReference>
<dbReference type="PROSITE" id="PS50104">
    <property type="entry name" value="TIR"/>
    <property type="match status" value="1"/>
</dbReference>
<dbReference type="PRINTS" id="PR00364">
    <property type="entry name" value="DISEASERSIST"/>
</dbReference>
<proteinExistence type="predicted"/>
<dbReference type="InterPro" id="IPR042197">
    <property type="entry name" value="Apaf_helical"/>
</dbReference>
<dbReference type="Gene3D" id="3.40.50.300">
    <property type="entry name" value="P-loop containing nucleotide triphosphate hydrolases"/>
    <property type="match status" value="1"/>
</dbReference>
<reference evidence="6 7" key="1">
    <citation type="submission" date="2024-01" db="EMBL/GenBank/DDBJ databases">
        <title>A telomere-to-telomere, gap-free genome of sweet tea (Lithocarpus litseifolius).</title>
        <authorList>
            <person name="Zhou J."/>
        </authorList>
    </citation>
    <scope>NUCLEOTIDE SEQUENCE [LARGE SCALE GENOMIC DNA]</scope>
    <source>
        <strain evidence="6">Zhou-2022a</strain>
        <tissue evidence="6">Leaf</tissue>
    </source>
</reference>
<dbReference type="InterPro" id="IPR035897">
    <property type="entry name" value="Toll_tir_struct_dom_sf"/>
</dbReference>
<dbReference type="SMART" id="SM00255">
    <property type="entry name" value="TIR"/>
    <property type="match status" value="1"/>
</dbReference>
<dbReference type="SUPFAM" id="SSF52200">
    <property type="entry name" value="Toll/Interleukin receptor TIR domain"/>
    <property type="match status" value="1"/>
</dbReference>
<dbReference type="InterPro" id="IPR002182">
    <property type="entry name" value="NB-ARC"/>
</dbReference>
<dbReference type="InterPro" id="IPR036390">
    <property type="entry name" value="WH_DNA-bd_sf"/>
</dbReference>
<gene>
    <name evidence="6" type="ORF">SO802_005401</name>
</gene>
<evidence type="ECO:0000313" key="6">
    <source>
        <dbReference type="EMBL" id="KAL0010293.1"/>
    </source>
</evidence>
<dbReference type="AlphaFoldDB" id="A0AAW2DI24"/>
<dbReference type="SUPFAM" id="SSF52540">
    <property type="entry name" value="P-loop containing nucleoside triphosphate hydrolases"/>
    <property type="match status" value="1"/>
</dbReference>
<evidence type="ECO:0000256" key="4">
    <source>
        <dbReference type="ARBA" id="ARBA00023027"/>
    </source>
</evidence>
<dbReference type="Pfam" id="PF00931">
    <property type="entry name" value="NB-ARC"/>
    <property type="match status" value="1"/>
</dbReference>
<dbReference type="PANTHER" id="PTHR11017">
    <property type="entry name" value="LEUCINE-RICH REPEAT-CONTAINING PROTEIN"/>
    <property type="match status" value="1"/>
</dbReference>
<comment type="caution">
    <text evidence="6">The sequence shown here is derived from an EMBL/GenBank/DDBJ whole genome shotgun (WGS) entry which is preliminary data.</text>
</comment>
<dbReference type="Pfam" id="PF01582">
    <property type="entry name" value="TIR"/>
    <property type="match status" value="1"/>
</dbReference>